<evidence type="ECO:0000256" key="2">
    <source>
        <dbReference type="ARBA" id="ARBA00022692"/>
    </source>
</evidence>
<dbReference type="EMBL" id="JAGTJQ010000009">
    <property type="protein sequence ID" value="KAH7024353.1"/>
    <property type="molecule type" value="Genomic_DNA"/>
</dbReference>
<sequence>MAGALDWISKPEETRAPLIEGVTFALLSVSTVALGLRLWLRWKYSKLQADDLCLTFAHVCQIAFSVTLEFQISKGFGKHGLDVPFSNLNLAATYGLSNITILTVGTTVAKISFALTLLNLANSLWKWINWVIWAIIVTLVVFAAPVATLPWIQCKPLAKVVIDFLPGTCINKAPTVNLGIFQGVYSGIMDFLLAMMPWKIIWSLQMRPVEKFGVGIAMSLGCLGGVMAFMRASEVPGLATKDPSYDGVLAVMWGEIELATTIIAACIPALRRLIHNKTGSSHKRTEDGRDRSGGSSAAAGSKRSRPSRTHTIVATPEFSGSNTYEMEAISHKGDSGDEHASCNNAADNERSKKHNSTSSKWYSIYERDTARNSDESVILAEHGER</sequence>
<evidence type="ECO:0000256" key="5">
    <source>
        <dbReference type="ARBA" id="ARBA00038359"/>
    </source>
</evidence>
<evidence type="ECO:0000256" key="7">
    <source>
        <dbReference type="SAM" id="Phobius"/>
    </source>
</evidence>
<evidence type="ECO:0000256" key="1">
    <source>
        <dbReference type="ARBA" id="ARBA00004141"/>
    </source>
</evidence>
<feature type="transmembrane region" description="Helical" evidence="7">
    <location>
        <begin position="212"/>
        <end position="230"/>
    </location>
</feature>
<feature type="compositionally biased region" description="Basic and acidic residues" evidence="6">
    <location>
        <begin position="365"/>
        <end position="374"/>
    </location>
</feature>
<dbReference type="PANTHER" id="PTHR33048:SF42">
    <property type="entry name" value="INTEGRAL MEMBRANE PROTEIN"/>
    <property type="match status" value="1"/>
</dbReference>
<dbReference type="PANTHER" id="PTHR33048">
    <property type="entry name" value="PTH11-LIKE INTEGRAL MEMBRANE PROTEIN (AFU_ORTHOLOGUE AFUA_5G11245)"/>
    <property type="match status" value="1"/>
</dbReference>
<feature type="transmembrane region" description="Helical" evidence="7">
    <location>
        <begin position="52"/>
        <end position="72"/>
    </location>
</feature>
<keyword evidence="4 7" id="KW-0472">Membrane</keyword>
<protein>
    <recommendedName>
        <fullName evidence="8">Rhodopsin domain-containing protein</fullName>
    </recommendedName>
</protein>
<dbReference type="RefSeq" id="XP_046007901.1">
    <property type="nucleotide sequence ID" value="XM_046159276.1"/>
</dbReference>
<reference evidence="9" key="1">
    <citation type="journal article" date="2021" name="Nat. Commun.">
        <title>Genetic determinants of endophytism in the Arabidopsis root mycobiome.</title>
        <authorList>
            <person name="Mesny F."/>
            <person name="Miyauchi S."/>
            <person name="Thiergart T."/>
            <person name="Pickel B."/>
            <person name="Atanasova L."/>
            <person name="Karlsson M."/>
            <person name="Huettel B."/>
            <person name="Barry K.W."/>
            <person name="Haridas S."/>
            <person name="Chen C."/>
            <person name="Bauer D."/>
            <person name="Andreopoulos W."/>
            <person name="Pangilinan J."/>
            <person name="LaButti K."/>
            <person name="Riley R."/>
            <person name="Lipzen A."/>
            <person name="Clum A."/>
            <person name="Drula E."/>
            <person name="Henrissat B."/>
            <person name="Kohler A."/>
            <person name="Grigoriev I.V."/>
            <person name="Martin F.M."/>
            <person name="Hacquard S."/>
        </authorList>
    </citation>
    <scope>NUCLEOTIDE SEQUENCE</scope>
    <source>
        <strain evidence="9">MPI-CAGE-CH-0230</strain>
    </source>
</reference>
<proteinExistence type="inferred from homology"/>
<feature type="domain" description="Rhodopsin" evidence="8">
    <location>
        <begin position="36"/>
        <end position="275"/>
    </location>
</feature>
<dbReference type="AlphaFoldDB" id="A0A9P9BIL1"/>
<dbReference type="GeneID" id="70188822"/>
<dbReference type="Pfam" id="PF20684">
    <property type="entry name" value="Fung_rhodopsin"/>
    <property type="match status" value="1"/>
</dbReference>
<feature type="transmembrane region" description="Helical" evidence="7">
    <location>
        <begin position="21"/>
        <end position="40"/>
    </location>
</feature>
<keyword evidence="2 7" id="KW-0812">Transmembrane</keyword>
<evidence type="ECO:0000256" key="6">
    <source>
        <dbReference type="SAM" id="MobiDB-lite"/>
    </source>
</evidence>
<dbReference type="GO" id="GO:0016020">
    <property type="term" value="C:membrane"/>
    <property type="evidence" value="ECO:0007669"/>
    <property type="project" value="UniProtKB-SubCell"/>
</dbReference>
<evidence type="ECO:0000259" key="8">
    <source>
        <dbReference type="Pfam" id="PF20684"/>
    </source>
</evidence>
<name>A0A9P9BIL1_9PEZI</name>
<dbReference type="InterPro" id="IPR049326">
    <property type="entry name" value="Rhodopsin_dom_fungi"/>
</dbReference>
<evidence type="ECO:0000256" key="4">
    <source>
        <dbReference type="ARBA" id="ARBA00023136"/>
    </source>
</evidence>
<dbReference type="Proteomes" id="UP000756346">
    <property type="component" value="Unassembled WGS sequence"/>
</dbReference>
<keyword evidence="10" id="KW-1185">Reference proteome</keyword>
<organism evidence="9 10">
    <name type="scientific">Microdochium trichocladiopsis</name>
    <dbReference type="NCBI Taxonomy" id="1682393"/>
    <lineage>
        <taxon>Eukaryota</taxon>
        <taxon>Fungi</taxon>
        <taxon>Dikarya</taxon>
        <taxon>Ascomycota</taxon>
        <taxon>Pezizomycotina</taxon>
        <taxon>Sordariomycetes</taxon>
        <taxon>Xylariomycetidae</taxon>
        <taxon>Xylariales</taxon>
        <taxon>Microdochiaceae</taxon>
        <taxon>Microdochium</taxon>
    </lineage>
</organism>
<feature type="transmembrane region" description="Helical" evidence="7">
    <location>
        <begin position="92"/>
        <end position="118"/>
    </location>
</feature>
<dbReference type="InterPro" id="IPR052337">
    <property type="entry name" value="SAT4-like"/>
</dbReference>
<gene>
    <name evidence="9" type="ORF">B0I36DRAFT_366304</name>
</gene>
<feature type="compositionally biased region" description="Basic and acidic residues" evidence="6">
    <location>
        <begin position="283"/>
        <end position="292"/>
    </location>
</feature>
<feature type="compositionally biased region" description="Basic and acidic residues" evidence="6">
    <location>
        <begin position="328"/>
        <end position="340"/>
    </location>
</feature>
<accession>A0A9P9BIL1</accession>
<feature type="transmembrane region" description="Helical" evidence="7">
    <location>
        <begin position="180"/>
        <end position="200"/>
    </location>
</feature>
<comment type="subcellular location">
    <subcellularLocation>
        <location evidence="1">Membrane</location>
        <topology evidence="1">Multi-pass membrane protein</topology>
    </subcellularLocation>
</comment>
<keyword evidence="3 7" id="KW-1133">Transmembrane helix</keyword>
<feature type="transmembrane region" description="Helical" evidence="7">
    <location>
        <begin position="130"/>
        <end position="152"/>
    </location>
</feature>
<comment type="caution">
    <text evidence="9">The sequence shown here is derived from an EMBL/GenBank/DDBJ whole genome shotgun (WGS) entry which is preliminary data.</text>
</comment>
<feature type="transmembrane region" description="Helical" evidence="7">
    <location>
        <begin position="250"/>
        <end position="270"/>
    </location>
</feature>
<evidence type="ECO:0000313" key="9">
    <source>
        <dbReference type="EMBL" id="KAH7024353.1"/>
    </source>
</evidence>
<comment type="similarity">
    <text evidence="5">Belongs to the SAT4 family.</text>
</comment>
<evidence type="ECO:0000256" key="3">
    <source>
        <dbReference type="ARBA" id="ARBA00022989"/>
    </source>
</evidence>
<feature type="region of interest" description="Disordered" evidence="6">
    <location>
        <begin position="278"/>
        <end position="385"/>
    </location>
</feature>
<evidence type="ECO:0000313" key="10">
    <source>
        <dbReference type="Proteomes" id="UP000756346"/>
    </source>
</evidence>
<dbReference type="OrthoDB" id="5417887at2759"/>